<accession>A0A2R4LXZ2</accession>
<dbReference type="InterPro" id="IPR051010">
    <property type="entry name" value="BCAA_transport"/>
</dbReference>
<dbReference type="OrthoDB" id="9768099at2"/>
<evidence type="ECO:0000256" key="3">
    <source>
        <dbReference type="ARBA" id="ARBA00022970"/>
    </source>
</evidence>
<feature type="signal peptide" evidence="4">
    <location>
        <begin position="1"/>
        <end position="22"/>
    </location>
</feature>
<keyword evidence="2 4" id="KW-0732">Signal</keyword>
<dbReference type="AlphaFoldDB" id="A0A2R4LXZ2"/>
<dbReference type="EMBL" id="CP028472">
    <property type="protein sequence ID" value="AVW89753.1"/>
    <property type="molecule type" value="Genomic_DNA"/>
</dbReference>
<keyword evidence="6" id="KW-0614">Plasmid</keyword>
<evidence type="ECO:0000259" key="5">
    <source>
        <dbReference type="Pfam" id="PF13458"/>
    </source>
</evidence>
<sequence>MKKTNVLFASSLALMAAQGAFAEDTFKFAMIDPFSGPAAVVSERIEKVLRFAVDDVNGKGGLNGQQIEILTFDNKMSPQETAIQAEKAIDAGARILQTSVSSSNTFALVDFVRKYNRRNPDSKVIVFDGASHDPAITGEKCSYYSFSWVLNAEMKTAGLASYLSGRDDITKVYLLNAEGSSGQTTRQSILDMVGMARPDIEWVGDDTHPLQKITDFTPYIAKIKASGAQAVITSDWGADLALELKAAGESGLEAEWFTYFSTGPGAPTAMAQSGLDGLVYSAFDGDAGIVNDDLAAYEVQFRAATNTSASAFPGDTSAIRALTMAAKAAGTNEVDDLVAALEGVEFETVYGAPAFMRPEDHQIVTQMAVSKFAPVAEGGLDEEGTGWGWTNVALIPADTIALPSTCEMDRP</sequence>
<evidence type="ECO:0000256" key="4">
    <source>
        <dbReference type="SAM" id="SignalP"/>
    </source>
</evidence>
<comment type="similarity">
    <text evidence="1">Belongs to the leucine-binding protein family.</text>
</comment>
<evidence type="ECO:0000313" key="7">
    <source>
        <dbReference type="Proteomes" id="UP000241447"/>
    </source>
</evidence>
<keyword evidence="3" id="KW-0029">Amino-acid transport</keyword>
<keyword evidence="3" id="KW-0813">Transport</keyword>
<name>A0A2R4LXZ2_9RHOB</name>
<dbReference type="SUPFAM" id="SSF53822">
    <property type="entry name" value="Periplasmic binding protein-like I"/>
    <property type="match status" value="1"/>
</dbReference>
<dbReference type="PANTHER" id="PTHR30483">
    <property type="entry name" value="LEUCINE-SPECIFIC-BINDING PROTEIN"/>
    <property type="match status" value="1"/>
</dbReference>
<geneLocation type="plasmid" evidence="7">
    <name>pcblh4a</name>
</geneLocation>
<dbReference type="CDD" id="cd06329">
    <property type="entry name" value="PBP1_SBP-like"/>
    <property type="match status" value="1"/>
</dbReference>
<evidence type="ECO:0000256" key="2">
    <source>
        <dbReference type="ARBA" id="ARBA00022729"/>
    </source>
</evidence>
<reference evidence="6 7" key="1">
    <citation type="submission" date="2018-03" db="EMBL/GenBank/DDBJ databases">
        <title>The Complete Genome of Celeribacter baekdonensis strain LH4, a Thiosulfate-Oxidizing Alphaproteobacterium Isolated from Gulf of Mexico Continental Slope Sediments.</title>
        <authorList>
            <person name="Flood B.E."/>
            <person name="Bailey J.V."/>
            <person name="Leprich D."/>
        </authorList>
    </citation>
    <scope>NUCLEOTIDE SEQUENCE [LARGE SCALE GENOMIC DNA]</scope>
    <source>
        <strain evidence="6 7">LH4</strain>
        <plasmid evidence="7">Plasmid pcblh4a</plasmid>
    </source>
</reference>
<organism evidence="6 7">
    <name type="scientific">Celeribacter baekdonensis</name>
    <dbReference type="NCBI Taxonomy" id="875171"/>
    <lineage>
        <taxon>Bacteria</taxon>
        <taxon>Pseudomonadati</taxon>
        <taxon>Pseudomonadota</taxon>
        <taxon>Alphaproteobacteria</taxon>
        <taxon>Rhodobacterales</taxon>
        <taxon>Roseobacteraceae</taxon>
        <taxon>Celeribacter</taxon>
    </lineage>
</organism>
<dbReference type="InterPro" id="IPR028081">
    <property type="entry name" value="Leu-bd"/>
</dbReference>
<evidence type="ECO:0000313" key="6">
    <source>
        <dbReference type="EMBL" id="AVW89753.1"/>
    </source>
</evidence>
<dbReference type="Pfam" id="PF13458">
    <property type="entry name" value="Peripla_BP_6"/>
    <property type="match status" value="1"/>
</dbReference>
<dbReference type="Proteomes" id="UP000241447">
    <property type="component" value="Plasmid pCBLh4a"/>
</dbReference>
<evidence type="ECO:0000256" key="1">
    <source>
        <dbReference type="ARBA" id="ARBA00010062"/>
    </source>
</evidence>
<dbReference type="RefSeq" id="WP_107717493.1">
    <property type="nucleotide sequence ID" value="NZ_CP028472.1"/>
</dbReference>
<feature type="chain" id="PRO_5015315600" evidence="4">
    <location>
        <begin position="23"/>
        <end position="411"/>
    </location>
</feature>
<protein>
    <submittedName>
        <fullName evidence="6">Branched-chain amino acid ABC transporter substrate-binding protein</fullName>
    </submittedName>
</protein>
<dbReference type="KEGG" id="cbak:DA792_00665"/>
<proteinExistence type="inferred from homology"/>
<dbReference type="InterPro" id="IPR028082">
    <property type="entry name" value="Peripla_BP_I"/>
</dbReference>
<gene>
    <name evidence="6" type="ORF">DA792_00665</name>
</gene>
<feature type="domain" description="Leucine-binding protein" evidence="5">
    <location>
        <begin position="26"/>
        <end position="371"/>
    </location>
</feature>
<dbReference type="GO" id="GO:0006865">
    <property type="term" value="P:amino acid transport"/>
    <property type="evidence" value="ECO:0007669"/>
    <property type="project" value="UniProtKB-KW"/>
</dbReference>
<dbReference type="Gene3D" id="3.40.50.2300">
    <property type="match status" value="2"/>
</dbReference>
<dbReference type="PANTHER" id="PTHR30483:SF6">
    <property type="entry name" value="PERIPLASMIC BINDING PROTEIN OF ABC TRANSPORTER FOR NATURAL AMINO ACIDS"/>
    <property type="match status" value="1"/>
</dbReference>